<dbReference type="Gene3D" id="3.30.70.20">
    <property type="match status" value="1"/>
</dbReference>
<evidence type="ECO:0000256" key="8">
    <source>
        <dbReference type="RuleBase" id="RU368020"/>
    </source>
</evidence>
<dbReference type="InterPro" id="IPR051269">
    <property type="entry name" value="Fe-S_cluster_ET"/>
</dbReference>
<dbReference type="GO" id="GO:0005506">
    <property type="term" value="F:iron ion binding"/>
    <property type="evidence" value="ECO:0007669"/>
    <property type="project" value="UniProtKB-UniRule"/>
</dbReference>
<dbReference type="InterPro" id="IPR001080">
    <property type="entry name" value="3Fe4S_ferredoxin"/>
</dbReference>
<keyword evidence="5 8" id="KW-0408">Iron</keyword>
<keyword evidence="3 8" id="KW-0479">Metal-binding</keyword>
<evidence type="ECO:0000256" key="4">
    <source>
        <dbReference type="ARBA" id="ARBA00022982"/>
    </source>
</evidence>
<keyword evidence="10" id="KW-1185">Reference proteome</keyword>
<dbReference type="PRINTS" id="PR00352">
    <property type="entry name" value="3FE4SFRDOXIN"/>
</dbReference>
<name>A0A5D3FZW6_9ACTN</name>
<dbReference type="GO" id="GO:0009055">
    <property type="term" value="F:electron transfer activity"/>
    <property type="evidence" value="ECO:0007669"/>
    <property type="project" value="UniProtKB-UniRule"/>
</dbReference>
<evidence type="ECO:0000256" key="2">
    <source>
        <dbReference type="ARBA" id="ARBA00022448"/>
    </source>
</evidence>
<evidence type="ECO:0000256" key="1">
    <source>
        <dbReference type="ARBA" id="ARBA00001927"/>
    </source>
</evidence>
<evidence type="ECO:0000313" key="9">
    <source>
        <dbReference type="EMBL" id="TYK52745.1"/>
    </source>
</evidence>
<evidence type="ECO:0000313" key="10">
    <source>
        <dbReference type="Proteomes" id="UP000323505"/>
    </source>
</evidence>
<keyword evidence="7" id="KW-0003">3Fe-4S</keyword>
<keyword evidence="4 8" id="KW-0249">Electron transport</keyword>
<dbReference type="SUPFAM" id="SSF54862">
    <property type="entry name" value="4Fe-4S ferredoxins"/>
    <property type="match status" value="1"/>
</dbReference>
<organism evidence="9 10">
    <name type="scientific">Actinomadura decatromicini</name>
    <dbReference type="NCBI Taxonomy" id="2604572"/>
    <lineage>
        <taxon>Bacteria</taxon>
        <taxon>Bacillati</taxon>
        <taxon>Actinomycetota</taxon>
        <taxon>Actinomycetes</taxon>
        <taxon>Streptosporangiales</taxon>
        <taxon>Thermomonosporaceae</taxon>
        <taxon>Actinomadura</taxon>
    </lineage>
</organism>
<dbReference type="EMBL" id="VSRQ01000001">
    <property type="protein sequence ID" value="TYK52745.1"/>
    <property type="molecule type" value="Genomic_DNA"/>
</dbReference>
<evidence type="ECO:0000256" key="3">
    <source>
        <dbReference type="ARBA" id="ARBA00022723"/>
    </source>
</evidence>
<keyword evidence="2 8" id="KW-0813">Transport</keyword>
<evidence type="ECO:0000256" key="5">
    <source>
        <dbReference type="ARBA" id="ARBA00023004"/>
    </source>
</evidence>
<dbReference type="Pfam" id="PF13459">
    <property type="entry name" value="Fer4_15"/>
    <property type="match status" value="1"/>
</dbReference>
<accession>A0A5D3FZW6</accession>
<dbReference type="PANTHER" id="PTHR36923">
    <property type="entry name" value="FERREDOXIN"/>
    <property type="match status" value="1"/>
</dbReference>
<evidence type="ECO:0000256" key="7">
    <source>
        <dbReference type="ARBA" id="ARBA00023291"/>
    </source>
</evidence>
<proteinExistence type="predicted"/>
<reference evidence="9 10" key="1">
    <citation type="submission" date="2019-08" db="EMBL/GenBank/DDBJ databases">
        <title>Actinomadura sp. nov. CYP1-5 isolated from mountain soil.</title>
        <authorList>
            <person name="Songsumanus A."/>
            <person name="Kuncharoen N."/>
            <person name="Kudo T."/>
            <person name="Yuki M."/>
            <person name="Igarashi Y."/>
            <person name="Tanasupawat S."/>
        </authorList>
    </citation>
    <scope>NUCLEOTIDE SEQUENCE [LARGE SCALE GENOMIC DNA]</scope>
    <source>
        <strain evidence="9 10">CYP1-5</strain>
    </source>
</reference>
<protein>
    <recommendedName>
        <fullName evidence="8">Ferredoxin</fullName>
    </recommendedName>
</protein>
<evidence type="ECO:0000256" key="6">
    <source>
        <dbReference type="ARBA" id="ARBA00023014"/>
    </source>
</evidence>
<gene>
    <name evidence="9" type="ORF">FXF68_02990</name>
</gene>
<comment type="cofactor">
    <cofactor evidence="1">
        <name>[3Fe-4S] cluster</name>
        <dbReference type="ChEBI" id="CHEBI:21137"/>
    </cofactor>
</comment>
<comment type="caution">
    <text evidence="9">The sequence shown here is derived from an EMBL/GenBank/DDBJ whole genome shotgun (WGS) entry which is preliminary data.</text>
</comment>
<keyword evidence="6 8" id="KW-0411">Iron-sulfur</keyword>
<dbReference type="GO" id="GO:0051538">
    <property type="term" value="F:3 iron, 4 sulfur cluster binding"/>
    <property type="evidence" value="ECO:0007669"/>
    <property type="project" value="UniProtKB-KW"/>
</dbReference>
<dbReference type="Proteomes" id="UP000323505">
    <property type="component" value="Unassembled WGS sequence"/>
</dbReference>
<comment type="function">
    <text evidence="8">Ferredoxins are iron-sulfur proteins that transfer electrons in a wide variety of metabolic reactions.</text>
</comment>
<sequence length="75" mass="8022">MVSNDTVSTARLNVDRELCLGAGRCVLTDPDLFDQDEDDGRVLLLTGPDEEPEVTAAVRRAVQFCPTGALTLSDG</sequence>
<dbReference type="AlphaFoldDB" id="A0A5D3FZW6"/>
<dbReference type="PANTHER" id="PTHR36923:SF3">
    <property type="entry name" value="FERREDOXIN"/>
    <property type="match status" value="1"/>
</dbReference>